<dbReference type="GO" id="GO:0004383">
    <property type="term" value="F:guanylate cyclase activity"/>
    <property type="evidence" value="ECO:0007669"/>
    <property type="project" value="UniProtKB-EC"/>
</dbReference>
<name>A0AAD4NDE4_9BILA</name>
<dbReference type="InterPro" id="IPR018297">
    <property type="entry name" value="A/G_cyclase_CS"/>
</dbReference>
<keyword evidence="8" id="KW-0342">GTP-binding</keyword>
<dbReference type="InterPro" id="IPR050401">
    <property type="entry name" value="Cyclic_nucleotide_synthase"/>
</dbReference>
<evidence type="ECO:0000256" key="13">
    <source>
        <dbReference type="ARBA" id="ARBA00023293"/>
    </source>
</evidence>
<feature type="chain" id="PRO_5042174701" description="Guanylate cyclase" evidence="18">
    <location>
        <begin position="26"/>
        <end position="1055"/>
    </location>
</feature>
<keyword evidence="9 17" id="KW-0472">Membrane</keyword>
<evidence type="ECO:0000256" key="16">
    <source>
        <dbReference type="SAM" id="Coils"/>
    </source>
</evidence>
<keyword evidence="7 17" id="KW-1133">Transmembrane helix</keyword>
<keyword evidence="16" id="KW-0175">Coiled coil</keyword>
<dbReference type="Pfam" id="PF01094">
    <property type="entry name" value="ANF_receptor"/>
    <property type="match status" value="1"/>
</dbReference>
<dbReference type="GO" id="GO:0042330">
    <property type="term" value="P:taxis"/>
    <property type="evidence" value="ECO:0007669"/>
    <property type="project" value="UniProtKB-ARBA"/>
</dbReference>
<evidence type="ECO:0000313" key="22">
    <source>
        <dbReference type="Proteomes" id="UP001201812"/>
    </source>
</evidence>
<dbReference type="SUPFAM" id="SSF56112">
    <property type="entry name" value="Protein kinase-like (PK-like)"/>
    <property type="match status" value="1"/>
</dbReference>
<dbReference type="GO" id="GO:0009581">
    <property type="term" value="P:detection of external stimulus"/>
    <property type="evidence" value="ECO:0007669"/>
    <property type="project" value="UniProtKB-ARBA"/>
</dbReference>
<evidence type="ECO:0000256" key="7">
    <source>
        <dbReference type="ARBA" id="ARBA00022989"/>
    </source>
</evidence>
<dbReference type="InterPro" id="IPR001828">
    <property type="entry name" value="ANF_lig-bd_rcpt"/>
</dbReference>
<keyword evidence="22" id="KW-1185">Reference proteome</keyword>
<dbReference type="AlphaFoldDB" id="A0AAD4NDE4"/>
<dbReference type="InterPro" id="IPR011009">
    <property type="entry name" value="Kinase-like_dom_sf"/>
</dbReference>
<evidence type="ECO:0000256" key="6">
    <source>
        <dbReference type="ARBA" id="ARBA00022842"/>
    </source>
</evidence>
<dbReference type="GO" id="GO:0005525">
    <property type="term" value="F:GTP binding"/>
    <property type="evidence" value="ECO:0007669"/>
    <property type="project" value="UniProtKB-KW"/>
</dbReference>
<proteinExistence type="inferred from homology"/>
<evidence type="ECO:0000259" key="19">
    <source>
        <dbReference type="PROSITE" id="PS50011"/>
    </source>
</evidence>
<dbReference type="Gene3D" id="3.40.50.2300">
    <property type="match status" value="2"/>
</dbReference>
<evidence type="ECO:0000256" key="10">
    <source>
        <dbReference type="ARBA" id="ARBA00023170"/>
    </source>
</evidence>
<gene>
    <name evidence="21" type="ORF">DdX_04966</name>
</gene>
<keyword evidence="11" id="KW-0325">Glycoprotein</keyword>
<feature type="coiled-coil region" evidence="16">
    <location>
        <begin position="811"/>
        <end position="838"/>
    </location>
</feature>
<dbReference type="CDD" id="cd07302">
    <property type="entry name" value="CHD"/>
    <property type="match status" value="1"/>
</dbReference>
<dbReference type="SMART" id="SM00044">
    <property type="entry name" value="CYCc"/>
    <property type="match status" value="1"/>
</dbReference>
<dbReference type="GO" id="GO:0001653">
    <property type="term" value="F:peptide receptor activity"/>
    <property type="evidence" value="ECO:0007669"/>
    <property type="project" value="TreeGrafter"/>
</dbReference>
<protein>
    <recommendedName>
        <fullName evidence="3 15">Guanylate cyclase</fullName>
        <ecNumber evidence="3 15">4.6.1.2</ecNumber>
    </recommendedName>
</protein>
<dbReference type="SUPFAM" id="SSF53822">
    <property type="entry name" value="Periplasmic binding protein-like I"/>
    <property type="match status" value="1"/>
</dbReference>
<dbReference type="InterPro" id="IPR029787">
    <property type="entry name" value="Nucleotide_cyclase"/>
</dbReference>
<evidence type="ECO:0000256" key="3">
    <source>
        <dbReference type="ARBA" id="ARBA00012202"/>
    </source>
</evidence>
<keyword evidence="5" id="KW-0547">Nucleotide-binding</keyword>
<feature type="transmembrane region" description="Helical" evidence="17">
    <location>
        <begin position="431"/>
        <end position="452"/>
    </location>
</feature>
<dbReference type="Pfam" id="PF07714">
    <property type="entry name" value="PK_Tyr_Ser-Thr"/>
    <property type="match status" value="1"/>
</dbReference>
<evidence type="ECO:0000256" key="1">
    <source>
        <dbReference type="ARBA" id="ARBA00001436"/>
    </source>
</evidence>
<dbReference type="PROSITE" id="PS00452">
    <property type="entry name" value="GUANYLATE_CYCLASE_1"/>
    <property type="match status" value="1"/>
</dbReference>
<dbReference type="PANTHER" id="PTHR11920:SF498">
    <property type="entry name" value="RECEPTOR-TYPE GUANYLATE CYCLASE GCY-8"/>
    <property type="match status" value="1"/>
</dbReference>
<dbReference type="GO" id="GO:0007168">
    <property type="term" value="P:receptor guanylyl cyclase signaling pathway"/>
    <property type="evidence" value="ECO:0007669"/>
    <property type="project" value="TreeGrafter"/>
</dbReference>
<evidence type="ECO:0000256" key="4">
    <source>
        <dbReference type="ARBA" id="ARBA00022692"/>
    </source>
</evidence>
<comment type="subcellular location">
    <subcellularLocation>
        <location evidence="2">Membrane</location>
        <topology evidence="2">Single-pass type I membrane protein</topology>
    </subcellularLocation>
</comment>
<dbReference type="InterPro" id="IPR028082">
    <property type="entry name" value="Peripla_BP_I"/>
</dbReference>
<evidence type="ECO:0000256" key="17">
    <source>
        <dbReference type="SAM" id="Phobius"/>
    </source>
</evidence>
<dbReference type="InterPro" id="IPR000719">
    <property type="entry name" value="Prot_kinase_dom"/>
</dbReference>
<evidence type="ECO:0000256" key="8">
    <source>
        <dbReference type="ARBA" id="ARBA00023134"/>
    </source>
</evidence>
<evidence type="ECO:0000256" key="14">
    <source>
        <dbReference type="RuleBase" id="RU000405"/>
    </source>
</evidence>
<dbReference type="GO" id="GO:0004016">
    <property type="term" value="F:adenylate cyclase activity"/>
    <property type="evidence" value="ECO:0007669"/>
    <property type="project" value="TreeGrafter"/>
</dbReference>
<dbReference type="GO" id="GO:0009266">
    <property type="term" value="P:response to temperature stimulus"/>
    <property type="evidence" value="ECO:0007669"/>
    <property type="project" value="UniProtKB-ARBA"/>
</dbReference>
<keyword evidence="12 14" id="KW-0456">Lyase</keyword>
<accession>A0AAD4NDE4</accession>
<dbReference type="Gene3D" id="3.30.70.1230">
    <property type="entry name" value="Nucleotide cyclase"/>
    <property type="match status" value="1"/>
</dbReference>
<dbReference type="EC" id="4.6.1.2" evidence="3 15"/>
<evidence type="ECO:0000256" key="2">
    <source>
        <dbReference type="ARBA" id="ARBA00004479"/>
    </source>
</evidence>
<dbReference type="EMBL" id="JAKKPZ010000005">
    <property type="protein sequence ID" value="KAI1720720.1"/>
    <property type="molecule type" value="Genomic_DNA"/>
</dbReference>
<evidence type="ECO:0000256" key="18">
    <source>
        <dbReference type="SAM" id="SignalP"/>
    </source>
</evidence>
<dbReference type="GO" id="GO:0005886">
    <property type="term" value="C:plasma membrane"/>
    <property type="evidence" value="ECO:0007669"/>
    <property type="project" value="TreeGrafter"/>
</dbReference>
<dbReference type="GO" id="GO:0009582">
    <property type="term" value="P:detection of abiotic stimulus"/>
    <property type="evidence" value="ECO:0007669"/>
    <property type="project" value="UniProtKB-ARBA"/>
</dbReference>
<dbReference type="PROSITE" id="PS50125">
    <property type="entry name" value="GUANYLATE_CYCLASE_2"/>
    <property type="match status" value="1"/>
</dbReference>
<evidence type="ECO:0000259" key="20">
    <source>
        <dbReference type="PROSITE" id="PS50125"/>
    </source>
</evidence>
<sequence length="1055" mass="118853">MHGFFLLWIEVCSVWVLLLIEQLTSQNISATQTIPLKIGFIGMNSIEQIVFQEAFTDLQQTVTIDSRLNLSFEIRVGCEQSRGLSSAAEMYILNRINALIGPGCADGMDCVGLLTASWKIPHLVYSTSPGDLADKSKYSTVARISPTNANTFTDVILSILNASVEWKTAAILYNAQDSEVSIRAKYLLDKLLNSNVKMQSLELSPNTTTFDSDVLEQVDSIRRFTRVLIVLMGQGIGTSLSVLQMLQSRGISTSEFVIILPWLQRTPDERLPWLSQDLTVDVNVFTAFSGSVILDGDRNNTAITTRFFNRLISRGFTVGNEMKNFSTFSYLYDAMKLYLLALDHTVKQYGPLAVMNGSLVFEEIRELNFEDLVPVAEISPERSQKCNVTNETDCYFLDILVMELDLWTKIMNRGTEPTCGYDGSKCNNSNWYIISGVICISIVCTICVVYAWRKDKKKVLSRLPWLVPISQVQFINSDRHERKNNASSTDVSLATSTNSQHRSKAIVFNNTVKLSRFKQLKTLTFDEVETILLTSMKQLVHDNINPIVGMCCNNPTNELLVLWKYCSRGTLSDYLHNSEMRMDANFKTAFLRDIINGLDYLHNTPFGYHGNLCTSNCVIDANFIVKIVAVGIEDLLEEWKKQGTIAEYVDDGNAGEKTREYDAEHVDAEESLYRAPELLRNTPPTRTRMLRMNKSDQNRFKNQCRVGDIYSLSMIMYEVLFRKEPFTEVNLPKKAIISVLKNAGKDPMRPEFPKMLGREHHPAIISLMKNCWSENPLNRPHIKRIKKLFSTVYKITGGLVASVIAMMDQHAHSLEKQVRERTRLLEEAQMRADRLLAQMIPKDVARDLKLGKPVIPRSFTSASVLFTDIVSFTNICAESTPVEIVNFLNDLFTGYDDIIGQMDAFKVETIGDAYMVVSGVPKENGTEHAAVISHIALRMRKYLLGYKLPHMPSHIMQARWGMHSGPVAAGVVGLTAPRYCLFGDTVNMASRMESSGEPEKIQISGDLHDLLVSRGDKFLTEKRGIINVKGKGDSVTYWLLDESENKPEGSTETLE</sequence>
<reference evidence="21" key="1">
    <citation type="submission" date="2022-01" db="EMBL/GenBank/DDBJ databases">
        <title>Genome Sequence Resource for Two Populations of Ditylenchus destructor, the Migratory Endoparasitic Phytonematode.</title>
        <authorList>
            <person name="Zhang H."/>
            <person name="Lin R."/>
            <person name="Xie B."/>
        </authorList>
    </citation>
    <scope>NUCLEOTIDE SEQUENCE</scope>
    <source>
        <strain evidence="21">BazhouSP</strain>
    </source>
</reference>
<organism evidence="21 22">
    <name type="scientific">Ditylenchus destructor</name>
    <dbReference type="NCBI Taxonomy" id="166010"/>
    <lineage>
        <taxon>Eukaryota</taxon>
        <taxon>Metazoa</taxon>
        <taxon>Ecdysozoa</taxon>
        <taxon>Nematoda</taxon>
        <taxon>Chromadorea</taxon>
        <taxon>Rhabditida</taxon>
        <taxon>Tylenchina</taxon>
        <taxon>Tylenchomorpha</taxon>
        <taxon>Sphaerularioidea</taxon>
        <taxon>Anguinidae</taxon>
        <taxon>Anguininae</taxon>
        <taxon>Ditylenchus</taxon>
    </lineage>
</organism>
<evidence type="ECO:0000256" key="15">
    <source>
        <dbReference type="RuleBase" id="RU003431"/>
    </source>
</evidence>
<dbReference type="PANTHER" id="PTHR11920">
    <property type="entry name" value="GUANYLYL CYCLASE"/>
    <property type="match status" value="1"/>
</dbReference>
<feature type="transmembrane region" description="Helical" evidence="17">
    <location>
        <begin position="788"/>
        <end position="807"/>
    </location>
</feature>
<evidence type="ECO:0000256" key="12">
    <source>
        <dbReference type="ARBA" id="ARBA00023239"/>
    </source>
</evidence>
<comment type="similarity">
    <text evidence="14">Belongs to the adenylyl cyclase class-4/guanylyl cyclase family.</text>
</comment>
<keyword evidence="6" id="KW-0460">Magnesium</keyword>
<evidence type="ECO:0000256" key="11">
    <source>
        <dbReference type="ARBA" id="ARBA00023180"/>
    </source>
</evidence>
<evidence type="ECO:0000313" key="21">
    <source>
        <dbReference type="EMBL" id="KAI1720720.1"/>
    </source>
</evidence>
<dbReference type="PROSITE" id="PS50011">
    <property type="entry name" value="PROTEIN_KINASE_DOM"/>
    <property type="match status" value="1"/>
</dbReference>
<comment type="caution">
    <text evidence="21">The sequence shown here is derived from an EMBL/GenBank/DDBJ whole genome shotgun (WGS) entry which is preliminary data.</text>
</comment>
<dbReference type="GO" id="GO:0005524">
    <property type="term" value="F:ATP binding"/>
    <property type="evidence" value="ECO:0007669"/>
    <property type="project" value="InterPro"/>
</dbReference>
<keyword evidence="18" id="KW-0732">Signal</keyword>
<dbReference type="FunFam" id="3.30.70.1230:FF:000035">
    <property type="entry name" value="Guanylate cyclase"/>
    <property type="match status" value="1"/>
</dbReference>
<dbReference type="SUPFAM" id="SSF55073">
    <property type="entry name" value="Nucleotide cyclase"/>
    <property type="match status" value="1"/>
</dbReference>
<keyword evidence="10" id="KW-0675">Receptor</keyword>
<keyword evidence="13 15" id="KW-0141">cGMP biosynthesis</keyword>
<evidence type="ECO:0000256" key="9">
    <source>
        <dbReference type="ARBA" id="ARBA00023136"/>
    </source>
</evidence>
<comment type="catalytic activity">
    <reaction evidence="1 15">
        <text>GTP = 3',5'-cyclic GMP + diphosphate</text>
        <dbReference type="Rhea" id="RHEA:13665"/>
        <dbReference type="ChEBI" id="CHEBI:33019"/>
        <dbReference type="ChEBI" id="CHEBI:37565"/>
        <dbReference type="ChEBI" id="CHEBI:57746"/>
        <dbReference type="EC" id="4.6.1.2"/>
    </reaction>
</comment>
<keyword evidence="4 17" id="KW-0812">Transmembrane</keyword>
<dbReference type="GO" id="GO:0043005">
    <property type="term" value="C:neuron projection"/>
    <property type="evidence" value="ECO:0007669"/>
    <property type="project" value="UniProtKB-ARBA"/>
</dbReference>
<dbReference type="GO" id="GO:0035556">
    <property type="term" value="P:intracellular signal transduction"/>
    <property type="evidence" value="ECO:0007669"/>
    <property type="project" value="InterPro"/>
</dbReference>
<dbReference type="GO" id="GO:0004672">
    <property type="term" value="F:protein kinase activity"/>
    <property type="evidence" value="ECO:0007669"/>
    <property type="project" value="InterPro"/>
</dbReference>
<dbReference type="InterPro" id="IPR001245">
    <property type="entry name" value="Ser-Thr/Tyr_kinase_cat_dom"/>
</dbReference>
<feature type="domain" description="Guanylate cyclase" evidence="20">
    <location>
        <begin position="863"/>
        <end position="993"/>
    </location>
</feature>
<dbReference type="InterPro" id="IPR001054">
    <property type="entry name" value="A/G_cyclase"/>
</dbReference>
<dbReference type="Pfam" id="PF00211">
    <property type="entry name" value="Guanylate_cyc"/>
    <property type="match status" value="1"/>
</dbReference>
<dbReference type="Gene3D" id="1.10.510.10">
    <property type="entry name" value="Transferase(Phosphotransferase) domain 1"/>
    <property type="match status" value="1"/>
</dbReference>
<dbReference type="Proteomes" id="UP001201812">
    <property type="component" value="Unassembled WGS sequence"/>
</dbReference>
<feature type="domain" description="Protein kinase" evidence="19">
    <location>
        <begin position="477"/>
        <end position="793"/>
    </location>
</feature>
<dbReference type="Gene3D" id="6.10.250.780">
    <property type="match status" value="1"/>
</dbReference>
<feature type="signal peptide" evidence="18">
    <location>
        <begin position="1"/>
        <end position="25"/>
    </location>
</feature>
<evidence type="ECO:0000256" key="5">
    <source>
        <dbReference type="ARBA" id="ARBA00022741"/>
    </source>
</evidence>